<evidence type="ECO:0000256" key="1">
    <source>
        <dbReference type="ARBA" id="ARBA00004123"/>
    </source>
</evidence>
<keyword evidence="3" id="KW-0805">Transcription regulation</keyword>
<reference evidence="9 10" key="1">
    <citation type="submission" date="2024-09" db="EMBL/GenBank/DDBJ databases">
        <title>Chromosome-scale assembly of Riccia fluitans.</title>
        <authorList>
            <person name="Paukszto L."/>
            <person name="Sawicki J."/>
            <person name="Karawczyk K."/>
            <person name="Piernik-Szablinska J."/>
            <person name="Szczecinska M."/>
            <person name="Mazdziarz M."/>
        </authorList>
    </citation>
    <scope>NUCLEOTIDE SEQUENCE [LARGE SCALE GENOMIC DNA]</scope>
    <source>
        <strain evidence="9">Rf_01</strain>
        <tissue evidence="9">Aerial parts of the thallus</tissue>
    </source>
</reference>
<feature type="compositionally biased region" description="Acidic residues" evidence="7">
    <location>
        <begin position="129"/>
        <end position="143"/>
    </location>
</feature>
<dbReference type="EMBL" id="JBHFFA010000003">
    <property type="protein sequence ID" value="KAL2635166.1"/>
    <property type="molecule type" value="Genomic_DNA"/>
</dbReference>
<keyword evidence="10" id="KW-1185">Reference proteome</keyword>
<dbReference type="GO" id="GO:0005634">
    <property type="term" value="C:nucleus"/>
    <property type="evidence" value="ECO:0007669"/>
    <property type="project" value="UniProtKB-SubCell"/>
</dbReference>
<dbReference type="InterPro" id="IPR003173">
    <property type="entry name" value="PC4_C"/>
</dbReference>
<dbReference type="SUPFAM" id="SSF54447">
    <property type="entry name" value="ssDNA-binding transcriptional regulator domain"/>
    <property type="match status" value="1"/>
</dbReference>
<evidence type="ECO:0000313" key="9">
    <source>
        <dbReference type="EMBL" id="KAL2635166.1"/>
    </source>
</evidence>
<evidence type="ECO:0000256" key="7">
    <source>
        <dbReference type="SAM" id="MobiDB-lite"/>
    </source>
</evidence>
<feature type="region of interest" description="Disordered" evidence="7">
    <location>
        <begin position="64"/>
        <end position="156"/>
    </location>
</feature>
<organism evidence="9 10">
    <name type="scientific">Riccia fluitans</name>
    <dbReference type="NCBI Taxonomy" id="41844"/>
    <lineage>
        <taxon>Eukaryota</taxon>
        <taxon>Viridiplantae</taxon>
        <taxon>Streptophyta</taxon>
        <taxon>Embryophyta</taxon>
        <taxon>Marchantiophyta</taxon>
        <taxon>Marchantiopsida</taxon>
        <taxon>Marchantiidae</taxon>
        <taxon>Marchantiales</taxon>
        <taxon>Ricciaceae</taxon>
        <taxon>Riccia</taxon>
    </lineage>
</organism>
<dbReference type="InterPro" id="IPR009044">
    <property type="entry name" value="ssDNA-bd_transcriptional_reg"/>
</dbReference>
<evidence type="ECO:0000313" key="10">
    <source>
        <dbReference type="Proteomes" id="UP001605036"/>
    </source>
</evidence>
<dbReference type="InterPro" id="IPR017415">
    <property type="entry name" value="KELP"/>
</dbReference>
<proteinExistence type="inferred from homology"/>
<gene>
    <name evidence="9" type="ORF">R1flu_006645</name>
</gene>
<dbReference type="InterPro" id="IPR045125">
    <property type="entry name" value="Sub1/Tcp4-like"/>
</dbReference>
<dbReference type="Proteomes" id="UP001605036">
    <property type="component" value="Unassembled WGS sequence"/>
</dbReference>
<comment type="subcellular location">
    <subcellularLocation>
        <location evidence="1">Nucleus</location>
    </subcellularLocation>
</comment>
<feature type="compositionally biased region" description="Basic and acidic residues" evidence="7">
    <location>
        <begin position="109"/>
        <end position="128"/>
    </location>
</feature>
<dbReference type="InterPro" id="IPR014876">
    <property type="entry name" value="DEK_C"/>
</dbReference>
<dbReference type="GO" id="GO:0003677">
    <property type="term" value="F:DNA binding"/>
    <property type="evidence" value="ECO:0007669"/>
    <property type="project" value="UniProtKB-KW"/>
</dbReference>
<dbReference type="Pfam" id="PF08766">
    <property type="entry name" value="DEK_C"/>
    <property type="match status" value="1"/>
</dbReference>
<dbReference type="Pfam" id="PF02229">
    <property type="entry name" value="PC4"/>
    <property type="match status" value="1"/>
</dbReference>
<dbReference type="AlphaFoldDB" id="A0ABD1YX84"/>
<evidence type="ECO:0000259" key="8">
    <source>
        <dbReference type="PROSITE" id="PS51998"/>
    </source>
</evidence>
<dbReference type="PIRSF" id="PIRSF038156">
    <property type="entry name" value="RNA_pol_II_KELP"/>
    <property type="match status" value="1"/>
</dbReference>
<sequence length="229" mass="26415">MDKESEERLETSVRRILEHADLNLMTESKVRKLAAEDTGLDLKVHANRKVVTRIIEEFFIARKEASEDDGAEEGHEEEKQENHHVEDSKLTGKQKRRVVIDEDSEESEPAEKKRIMEPDRKGKKRVVESEEEEEDEESEEEEPPGQKKEKTKFERNENGDIVVCQLGPKRSVTVQKFQGKLLVSVREYYEKDGKLLPTPKGISLSVDQWEALKRGIPDVNAAIKRLQRA</sequence>
<comment type="caution">
    <text evidence="9">The sequence shown here is derived from an EMBL/GenBank/DDBJ whole genome shotgun (WGS) entry which is preliminary data.</text>
</comment>
<evidence type="ECO:0000256" key="3">
    <source>
        <dbReference type="ARBA" id="ARBA00023015"/>
    </source>
</evidence>
<evidence type="ECO:0000256" key="6">
    <source>
        <dbReference type="ARBA" id="ARBA00023242"/>
    </source>
</evidence>
<evidence type="ECO:0000256" key="4">
    <source>
        <dbReference type="ARBA" id="ARBA00023125"/>
    </source>
</evidence>
<dbReference type="PROSITE" id="PS51998">
    <property type="entry name" value="DEK_C"/>
    <property type="match status" value="1"/>
</dbReference>
<feature type="compositionally biased region" description="Basic and acidic residues" evidence="7">
    <location>
        <begin position="72"/>
        <end position="90"/>
    </location>
</feature>
<keyword evidence="6" id="KW-0539">Nucleus</keyword>
<evidence type="ECO:0000256" key="5">
    <source>
        <dbReference type="ARBA" id="ARBA00023163"/>
    </source>
</evidence>
<feature type="domain" description="DEK-C" evidence="8">
    <location>
        <begin position="3"/>
        <end position="60"/>
    </location>
</feature>
<feature type="compositionally biased region" description="Basic and acidic residues" evidence="7">
    <location>
        <begin position="144"/>
        <end position="156"/>
    </location>
</feature>
<keyword evidence="5" id="KW-0804">Transcription</keyword>
<name>A0ABD1YX84_9MARC</name>
<dbReference type="Gene3D" id="2.30.31.10">
    <property type="entry name" value="Transcriptional Coactivator Pc4, Chain A"/>
    <property type="match status" value="1"/>
</dbReference>
<dbReference type="PANTHER" id="PTHR13215">
    <property type="entry name" value="RNA POLYMERASE II TRANSCRIPTIONAL COACTIVATOR"/>
    <property type="match status" value="1"/>
</dbReference>
<comment type="similarity">
    <text evidence="2">Belongs to the transcriptional coactivator PC4 family.</text>
</comment>
<evidence type="ECO:0000256" key="2">
    <source>
        <dbReference type="ARBA" id="ARBA00009001"/>
    </source>
</evidence>
<accession>A0ABD1YX84</accession>
<keyword evidence="4" id="KW-0238">DNA-binding</keyword>
<protein>
    <recommendedName>
        <fullName evidence="8">DEK-C domain-containing protein</fullName>
    </recommendedName>
</protein>